<protein>
    <submittedName>
        <fullName evidence="1">Uncharacterized protein</fullName>
    </submittedName>
</protein>
<dbReference type="RefSeq" id="WP_174673185.1">
    <property type="nucleotide sequence ID" value="NZ_CP054491.1"/>
</dbReference>
<dbReference type="AlphaFoldDB" id="A0A6N0HWP6"/>
<keyword evidence="2" id="KW-1185">Reference proteome</keyword>
<reference evidence="1 2" key="1">
    <citation type="submission" date="2020-05" db="EMBL/GenBank/DDBJ databases">
        <title>Horizontal transmission and recombination maintain forever young bacterial symbiont genomes.</title>
        <authorList>
            <person name="Russell S.L."/>
            <person name="Pepper-Tunick E."/>
            <person name="Svedberg J."/>
            <person name="Byrne A."/>
            <person name="Ruelas Castillo J."/>
            <person name="Vollmers C."/>
            <person name="Beinart R.A."/>
            <person name="Corbett-Detig R."/>
        </authorList>
    </citation>
    <scope>NUCLEOTIDE SEQUENCE [LARGE SCALE GENOMIC DNA]</scope>
    <source>
        <strain evidence="1">Santa_Monica_outfall</strain>
    </source>
</reference>
<proteinExistence type="predicted"/>
<evidence type="ECO:0000313" key="2">
    <source>
        <dbReference type="Proteomes" id="UP000509658"/>
    </source>
</evidence>
<organism evidence="1 2">
    <name type="scientific">Candidatus Reidiella endopervernicosa</name>
    <dbReference type="NCBI Taxonomy" id="2738883"/>
    <lineage>
        <taxon>Bacteria</taxon>
        <taxon>Pseudomonadati</taxon>
        <taxon>Pseudomonadota</taxon>
        <taxon>Gammaproteobacteria</taxon>
        <taxon>Candidatus Reidiella</taxon>
    </lineage>
</organism>
<evidence type="ECO:0000313" key="1">
    <source>
        <dbReference type="EMBL" id="QKQ26784.1"/>
    </source>
</evidence>
<accession>A0A6N0HWP6</accession>
<dbReference type="EMBL" id="CP054491">
    <property type="protein sequence ID" value="QKQ26784.1"/>
    <property type="molecule type" value="Genomic_DNA"/>
</dbReference>
<name>A0A6N0HWP6_9GAMM</name>
<dbReference type="Proteomes" id="UP000509658">
    <property type="component" value="Chromosome"/>
</dbReference>
<gene>
    <name evidence="1" type="ORF">HUE57_11180</name>
</gene>
<sequence>MDSCRSSGRHHAPVELIAEGYYDFLAQGKAINILRGQQSIECQHTPALTAMDSEAKAVSPR</sequence>
<dbReference type="KEGG" id="rev:HUE57_11180"/>